<accession>K8EEJ6</accession>
<dbReference type="STRING" id="41875.K8EEJ6"/>
<dbReference type="Gene3D" id="2.60.120.620">
    <property type="entry name" value="q2cbj1_9rhob like domain"/>
    <property type="match status" value="1"/>
</dbReference>
<dbReference type="OrthoDB" id="413520at2759"/>
<dbReference type="SUPFAM" id="SSF51197">
    <property type="entry name" value="Clavaminate synthase-like"/>
    <property type="match status" value="1"/>
</dbReference>
<dbReference type="Pfam" id="PF05721">
    <property type="entry name" value="PhyH"/>
    <property type="match status" value="1"/>
</dbReference>
<dbReference type="SUPFAM" id="SSF53335">
    <property type="entry name" value="S-adenosyl-L-methionine-dependent methyltransferases"/>
    <property type="match status" value="1"/>
</dbReference>
<dbReference type="eggNOG" id="ENOG502SAQ0">
    <property type="taxonomic scope" value="Eukaryota"/>
</dbReference>
<dbReference type="InterPro" id="IPR051961">
    <property type="entry name" value="Fungal_Metabolite_Diox"/>
</dbReference>
<dbReference type="InterPro" id="IPR008775">
    <property type="entry name" value="Phytyl_CoA_dOase-like"/>
</dbReference>
<dbReference type="PANTHER" id="PTHR37563:SF2">
    <property type="entry name" value="PHYTANOYL-COA DIOXYGENASE FAMILY PROTEIN (AFU_ORTHOLOGUE AFUA_2G03330)"/>
    <property type="match status" value="1"/>
</dbReference>
<evidence type="ECO:0000313" key="2">
    <source>
        <dbReference type="Proteomes" id="UP000198341"/>
    </source>
</evidence>
<dbReference type="RefSeq" id="XP_007512868.1">
    <property type="nucleotide sequence ID" value="XM_007512806.1"/>
</dbReference>
<dbReference type="EMBL" id="FO082274">
    <property type="protein sequence ID" value="CCO16426.1"/>
    <property type="molecule type" value="Genomic_DNA"/>
</dbReference>
<dbReference type="InterPro" id="IPR029063">
    <property type="entry name" value="SAM-dependent_MTases_sf"/>
</dbReference>
<gene>
    <name evidence="1" type="ORF">Bathy05g00180</name>
</gene>
<dbReference type="Gene3D" id="3.40.50.150">
    <property type="entry name" value="Vaccinia Virus protein VP39"/>
    <property type="match status" value="1"/>
</dbReference>
<dbReference type="AlphaFoldDB" id="K8EEJ6"/>
<evidence type="ECO:0000313" key="1">
    <source>
        <dbReference type="EMBL" id="CCO16426.1"/>
    </source>
</evidence>
<dbReference type="GeneID" id="19015522"/>
<dbReference type="CDD" id="cd02440">
    <property type="entry name" value="AdoMet_MTases"/>
    <property type="match status" value="1"/>
</dbReference>
<protein>
    <submittedName>
        <fullName evidence="1">5FI8BORFP (ISS)</fullName>
    </submittedName>
</protein>
<keyword evidence="2" id="KW-1185">Reference proteome</keyword>
<dbReference type="Proteomes" id="UP000198341">
    <property type="component" value="Chromosome 5"/>
</dbReference>
<dbReference type="KEGG" id="bpg:Bathy05g00180"/>
<proteinExistence type="predicted"/>
<dbReference type="Pfam" id="PF10294">
    <property type="entry name" value="Methyltransf_16"/>
    <property type="match status" value="1"/>
</dbReference>
<reference evidence="1 2" key="1">
    <citation type="submission" date="2011-10" db="EMBL/GenBank/DDBJ databases">
        <authorList>
            <person name="Genoscope - CEA"/>
        </authorList>
    </citation>
    <scope>NUCLEOTIDE SEQUENCE [LARGE SCALE GENOMIC DNA]</scope>
    <source>
        <strain evidence="1 2">RCC 1105</strain>
    </source>
</reference>
<dbReference type="PANTHER" id="PTHR37563">
    <property type="entry name" value="PHYTANOYL-COA DIOXYGENASE FAMILY PROTEIN (AFU_ORTHOLOGUE AFUA_2G03330)"/>
    <property type="match status" value="1"/>
</dbReference>
<organism evidence="1 2">
    <name type="scientific">Bathycoccus prasinos</name>
    <dbReference type="NCBI Taxonomy" id="41875"/>
    <lineage>
        <taxon>Eukaryota</taxon>
        <taxon>Viridiplantae</taxon>
        <taxon>Chlorophyta</taxon>
        <taxon>Mamiellophyceae</taxon>
        <taxon>Mamiellales</taxon>
        <taxon>Bathycoccaceae</taxon>
        <taxon>Bathycoccus</taxon>
    </lineage>
</organism>
<dbReference type="InterPro" id="IPR019410">
    <property type="entry name" value="Methyltransf_16"/>
</dbReference>
<name>K8EEJ6_9CHLO</name>
<sequence length="567" mass="64878">MVLELITRLEIDRTLSVSEENSIKVNVREERDCDNVPLRTGLRVWSASFIFGENVLLDEIENKKVLELGAGTGVNGLICAKLNASSVVCSDVDIKSVNLCVTNAMLNKEFDVVSRIIDWGDRNTYFEKRNAFPVIVAVDVVYLEEQPKQLANCVEYHLCKENGTFLCVCGVRKREYFETFLLELAKRGMEVYFDEVGLLPKSNREQVEEIRSNHKHDEELLEDGKGYRMIRARFKKIGSKGESNEEEVEEEEEEALAGFLDDLDIDDNVGGMKKQRAYDVLTSSSDDEMSADRNGTEDVPFLCATVESSSKSLLRNGFCVFRDEHFTQTQAEVLEKVHSHCESYLNDLLERCESHHGIKYDTDIFRFKEICSRAMNGKRYDFQATKISPVDDEAKNLPESGKAFAECLQTLANVIERKCERIFEKVTGEEKRKKITIVNRGCVTSLPKAPEQHFHADGRKEGMYNCFVALRDVPKIQGPTEFIFGSHKFDHDAPHETTKARKKREKAKRAAPELRKGDILLYDYRTLHRGGENKRCHDRRAISYFLFDTNGDIGDTWNFEDASVWDD</sequence>